<dbReference type="Pfam" id="PF04954">
    <property type="entry name" value="SIP"/>
    <property type="match status" value="1"/>
</dbReference>
<dbReference type="PROSITE" id="PS51384">
    <property type="entry name" value="FAD_FR"/>
    <property type="match status" value="1"/>
</dbReference>
<dbReference type="AlphaFoldDB" id="A0A7Z0CGB7"/>
<evidence type="ECO:0000313" key="2">
    <source>
        <dbReference type="EMBL" id="NYI40216.1"/>
    </source>
</evidence>
<dbReference type="InterPro" id="IPR007037">
    <property type="entry name" value="SIP_rossman_dom"/>
</dbReference>
<dbReference type="InterPro" id="IPR039374">
    <property type="entry name" value="SIP_fam"/>
</dbReference>
<evidence type="ECO:0000259" key="1">
    <source>
        <dbReference type="PROSITE" id="PS51384"/>
    </source>
</evidence>
<reference evidence="2 3" key="1">
    <citation type="submission" date="2020-07" db="EMBL/GenBank/DDBJ databases">
        <title>Sequencing the genomes of 1000 actinobacteria strains.</title>
        <authorList>
            <person name="Klenk H.-P."/>
        </authorList>
    </citation>
    <scope>NUCLEOTIDE SEQUENCE [LARGE SCALE GENOMIC DNA]</scope>
    <source>
        <strain evidence="2 3">DSM 19970</strain>
    </source>
</reference>
<sequence length="257" mass="28080">MTTPARPPRPVHTATVVRTETVARDMVRVILTGEDLRALPELTFTDAYVKLRFGEVTRTYTVRRFDRGTNEMAIDFVIHGDVGLAGPWAARAKPGDEISFMGPSGAWAPSADADVHLLVGDEAAIPAIAAALEALPDDARALVFIEVTSAEHHQPLPATSRTEITWVHRDEHGLGYGEALTRAVVAAGVPDGVVEAFVHGNADMVKPLRRFLFFDAGLDRARVSISGYWRTGLNEDGWQSSKREFNAAMEAEDPRRP</sequence>
<dbReference type="Gene3D" id="2.40.30.10">
    <property type="entry name" value="Translation factors"/>
    <property type="match status" value="2"/>
</dbReference>
<dbReference type="OrthoDB" id="9814826at2"/>
<proteinExistence type="predicted"/>
<feature type="domain" description="FAD-binding FR-type" evidence="1">
    <location>
        <begin position="9"/>
        <end position="110"/>
    </location>
</feature>
<dbReference type="GO" id="GO:0016491">
    <property type="term" value="F:oxidoreductase activity"/>
    <property type="evidence" value="ECO:0007669"/>
    <property type="project" value="InterPro"/>
</dbReference>
<dbReference type="PANTHER" id="PTHR30157:SF0">
    <property type="entry name" value="NADPH-DEPENDENT FERRIC-CHELATE REDUCTASE"/>
    <property type="match status" value="1"/>
</dbReference>
<accession>A0A7Z0CGB7</accession>
<dbReference type="CDD" id="cd06193">
    <property type="entry name" value="siderophore_interacting"/>
    <property type="match status" value="1"/>
</dbReference>
<organism evidence="2 3">
    <name type="scientific">Demequina lutea</name>
    <dbReference type="NCBI Taxonomy" id="431489"/>
    <lineage>
        <taxon>Bacteria</taxon>
        <taxon>Bacillati</taxon>
        <taxon>Actinomycetota</taxon>
        <taxon>Actinomycetes</taxon>
        <taxon>Micrococcales</taxon>
        <taxon>Demequinaceae</taxon>
        <taxon>Demequina</taxon>
    </lineage>
</organism>
<dbReference type="InterPro" id="IPR017927">
    <property type="entry name" value="FAD-bd_FR_type"/>
</dbReference>
<evidence type="ECO:0000313" key="3">
    <source>
        <dbReference type="Proteomes" id="UP000547973"/>
    </source>
</evidence>
<dbReference type="RefSeq" id="WP_062074799.1">
    <property type="nucleotide sequence ID" value="NZ_BBRC01000004.1"/>
</dbReference>
<protein>
    <submittedName>
        <fullName evidence="2">NADPH-dependent ferric siderophore reductase</fullName>
    </submittedName>
</protein>
<name>A0A7Z0CGB7_9MICO</name>
<dbReference type="Gene3D" id="3.40.50.80">
    <property type="entry name" value="Nucleotide-binding domain of ferredoxin-NADP reductase (FNR) module"/>
    <property type="match status" value="1"/>
</dbReference>
<keyword evidence="3" id="KW-1185">Reference proteome</keyword>
<comment type="caution">
    <text evidence="2">The sequence shown here is derived from an EMBL/GenBank/DDBJ whole genome shotgun (WGS) entry which is preliminary data.</text>
</comment>
<dbReference type="InterPro" id="IPR039261">
    <property type="entry name" value="FNR_nucleotide-bd"/>
</dbReference>
<dbReference type="PANTHER" id="PTHR30157">
    <property type="entry name" value="FERRIC REDUCTASE, NADPH-DEPENDENT"/>
    <property type="match status" value="1"/>
</dbReference>
<gene>
    <name evidence="2" type="ORF">BKA03_000335</name>
</gene>
<dbReference type="SUPFAM" id="SSF63380">
    <property type="entry name" value="Riboflavin synthase domain-like"/>
    <property type="match status" value="1"/>
</dbReference>
<dbReference type="Pfam" id="PF08021">
    <property type="entry name" value="FAD_binding_9"/>
    <property type="match status" value="1"/>
</dbReference>
<dbReference type="Proteomes" id="UP000547973">
    <property type="component" value="Unassembled WGS sequence"/>
</dbReference>
<dbReference type="EMBL" id="JACBZO010000001">
    <property type="protein sequence ID" value="NYI40216.1"/>
    <property type="molecule type" value="Genomic_DNA"/>
</dbReference>
<dbReference type="InterPro" id="IPR013113">
    <property type="entry name" value="SIP_FAD-bd"/>
</dbReference>
<dbReference type="InterPro" id="IPR017938">
    <property type="entry name" value="Riboflavin_synthase-like_b-brl"/>
</dbReference>